<reference evidence="9 10" key="1">
    <citation type="journal article" date="2018" name="Genome Announc.">
        <title>Genome Sequence of Geothermobacter sp. HR-1 Iron Reducer from the Loihi Seamount.</title>
        <authorList>
            <person name="Smith H."/>
            <person name="Abuyen K."/>
            <person name="Tremblay J."/>
            <person name="Savalia P."/>
            <person name="Perez-Rodriguez I."/>
            <person name="Emerson D."/>
            <person name="Tully B."/>
            <person name="Amend J."/>
        </authorList>
    </citation>
    <scope>NUCLEOTIDE SEQUENCE [LARGE SCALE GENOMIC DNA]</scope>
    <source>
        <strain evidence="9 10">HR-1</strain>
    </source>
</reference>
<dbReference type="GO" id="GO:0004175">
    <property type="term" value="F:endopeptidase activity"/>
    <property type="evidence" value="ECO:0007669"/>
    <property type="project" value="TreeGrafter"/>
</dbReference>
<proteinExistence type="inferred from homology"/>
<dbReference type="NCBIfam" id="TIGR00225">
    <property type="entry name" value="prc"/>
    <property type="match status" value="1"/>
</dbReference>
<dbReference type="FunFam" id="3.90.226.10:FF:000090">
    <property type="entry name" value="Tail-specific protease"/>
    <property type="match status" value="1"/>
</dbReference>
<dbReference type="PANTHER" id="PTHR32060:SF22">
    <property type="entry name" value="CARBOXYL-TERMINAL-PROCESSING PEPTIDASE 3, CHLOROPLASTIC"/>
    <property type="match status" value="1"/>
</dbReference>
<dbReference type="Gene3D" id="2.30.42.10">
    <property type="match status" value="1"/>
</dbReference>
<dbReference type="SUPFAM" id="SSF52096">
    <property type="entry name" value="ClpP/crotonase"/>
    <property type="match status" value="1"/>
</dbReference>
<feature type="signal peptide" evidence="7">
    <location>
        <begin position="1"/>
        <end position="36"/>
    </location>
</feature>
<dbReference type="Pfam" id="PF03572">
    <property type="entry name" value="Peptidase_S41"/>
    <property type="match status" value="1"/>
</dbReference>
<evidence type="ECO:0000256" key="3">
    <source>
        <dbReference type="ARBA" id="ARBA00022801"/>
    </source>
</evidence>
<dbReference type="CDD" id="cd06782">
    <property type="entry name" value="cpPDZ_CPP-like"/>
    <property type="match status" value="1"/>
</dbReference>
<dbReference type="Gene3D" id="3.90.226.10">
    <property type="entry name" value="2-enoyl-CoA Hydratase, Chain A, domain 1"/>
    <property type="match status" value="1"/>
</dbReference>
<gene>
    <name evidence="9" type="ORF">C2E25_00680</name>
</gene>
<dbReference type="AlphaFoldDB" id="A0A2K2HEQ3"/>
<evidence type="ECO:0000256" key="5">
    <source>
        <dbReference type="RuleBase" id="RU004404"/>
    </source>
</evidence>
<dbReference type="InterPro" id="IPR040573">
    <property type="entry name" value="TSP_N"/>
</dbReference>
<organism evidence="9 10">
    <name type="scientific">Geothermobacter hydrogeniphilus</name>
    <dbReference type="NCBI Taxonomy" id="1969733"/>
    <lineage>
        <taxon>Bacteria</taxon>
        <taxon>Pseudomonadati</taxon>
        <taxon>Thermodesulfobacteriota</taxon>
        <taxon>Desulfuromonadia</taxon>
        <taxon>Desulfuromonadales</taxon>
        <taxon>Geothermobacteraceae</taxon>
        <taxon>Geothermobacter</taxon>
    </lineage>
</organism>
<feature type="chain" id="PRO_5014431427" evidence="7">
    <location>
        <begin position="37"/>
        <end position="734"/>
    </location>
</feature>
<feature type="domain" description="PDZ" evidence="8">
    <location>
        <begin position="268"/>
        <end position="338"/>
    </location>
</feature>
<protein>
    <submittedName>
        <fullName evidence="9">Tail-specific protease</fullName>
    </submittedName>
</protein>
<dbReference type="InterPro" id="IPR036034">
    <property type="entry name" value="PDZ_sf"/>
</dbReference>
<evidence type="ECO:0000259" key="8">
    <source>
        <dbReference type="PROSITE" id="PS50106"/>
    </source>
</evidence>
<dbReference type="InterPro" id="IPR001478">
    <property type="entry name" value="PDZ"/>
</dbReference>
<name>A0A2K2HEQ3_9BACT</name>
<evidence type="ECO:0000313" key="9">
    <source>
        <dbReference type="EMBL" id="PNU21777.1"/>
    </source>
</evidence>
<dbReference type="EMBL" id="PPFX01000001">
    <property type="protein sequence ID" value="PNU21777.1"/>
    <property type="molecule type" value="Genomic_DNA"/>
</dbReference>
<dbReference type="InterPro" id="IPR004447">
    <property type="entry name" value="Peptidase_S41A"/>
</dbReference>
<dbReference type="Pfam" id="PF17804">
    <property type="entry name" value="TSP_NTD"/>
    <property type="match status" value="1"/>
</dbReference>
<keyword evidence="3 5" id="KW-0378">Hydrolase</keyword>
<accession>A0A2K2HEQ3</accession>
<evidence type="ECO:0000313" key="10">
    <source>
        <dbReference type="Proteomes" id="UP000236340"/>
    </source>
</evidence>
<sequence length="734" mass="83119">MVRNWKHFAMYLLRRSLLFYLLLLLLNPLTASLAHARPATDDADIANRAKLLSYVLRQQLTQHHFSHKAIDNTFSEATFDLYLKQLDFQKRFLLASDVAQLRAYADRIDDEFRLGQIELPAIAGQLLDKRIRQVRKIVAELLTRKFDFRREEELESDPEKLAWVADSAALKERWRKILKYQVMVRMLTLEENPEGDKKGAGKGKKDPSAKPETQAEARKKIAKRFDHFFDRLLKDTLRDHYDRFFNAATRAFDPHTSYFAPKQKEDFEIGMRGSLEGIGATLREEDGFIKVVRVIPGSAAARQGELAAEDTILAVAQGDEEPVDVTDTRLRDAVELIRGPKGTEVRLTVKKADGKTRVIPIVRDVVEIEETFVKWTTIPDPKTGKLFGYIRIPSFYRDFKGPFQGGTGRNVTDDVEKALLDLKKNNIDGLLIDLRNNGGGALTDAVKISGLFIKSGPVVQVKSSNGQVRVLDDRDPDVAYDGPMLVLVNRFSASASEIFAAALQDYHRALIVGSEHTYGKGTVQTILDLDRAIPFRNMEKYKPLGALKITTQKFYRVSGGSTQDKGVEADLILPDRMQYVKSGEKYMDYALPWDTVPAARYTPWPRPKQSLKMLIENSKKRLENNKEFQEIVSDAEKVKERRNKTRLTLNIAKARKERAEMDDSNDDPSAFHDGFGVENDTDKPLDEAAKHKRWEEQVRKDPYTREGVAILDDLLAGTLSVGKTGAETTTANTD</sequence>
<dbReference type="GO" id="GO:0007165">
    <property type="term" value="P:signal transduction"/>
    <property type="evidence" value="ECO:0007669"/>
    <property type="project" value="TreeGrafter"/>
</dbReference>
<feature type="region of interest" description="Disordered" evidence="6">
    <location>
        <begin position="658"/>
        <end position="699"/>
    </location>
</feature>
<feature type="region of interest" description="Disordered" evidence="6">
    <location>
        <begin position="193"/>
        <end position="217"/>
    </location>
</feature>
<dbReference type="OrthoDB" id="9812068at2"/>
<keyword evidence="2 5" id="KW-0645">Protease</keyword>
<dbReference type="Gene3D" id="3.30.750.44">
    <property type="match status" value="1"/>
</dbReference>
<dbReference type="GO" id="GO:0030288">
    <property type="term" value="C:outer membrane-bounded periplasmic space"/>
    <property type="evidence" value="ECO:0007669"/>
    <property type="project" value="TreeGrafter"/>
</dbReference>
<dbReference type="InterPro" id="IPR005151">
    <property type="entry name" value="Tail-specific_protease"/>
</dbReference>
<dbReference type="SMART" id="SM00245">
    <property type="entry name" value="TSPc"/>
    <property type="match status" value="1"/>
</dbReference>
<keyword evidence="7" id="KW-0732">Signal</keyword>
<dbReference type="InterPro" id="IPR020992">
    <property type="entry name" value="Tail_Prtase_C"/>
</dbReference>
<dbReference type="InterPro" id="IPR029045">
    <property type="entry name" value="ClpP/crotonase-like_dom_sf"/>
</dbReference>
<dbReference type="GO" id="GO:0008236">
    <property type="term" value="F:serine-type peptidase activity"/>
    <property type="evidence" value="ECO:0007669"/>
    <property type="project" value="UniProtKB-KW"/>
</dbReference>
<dbReference type="Pfam" id="PF00595">
    <property type="entry name" value="PDZ"/>
    <property type="match status" value="1"/>
</dbReference>
<dbReference type="PROSITE" id="PS50106">
    <property type="entry name" value="PDZ"/>
    <property type="match status" value="1"/>
</dbReference>
<feature type="compositionally biased region" description="Basic and acidic residues" evidence="6">
    <location>
        <begin position="680"/>
        <end position="699"/>
    </location>
</feature>
<evidence type="ECO:0000256" key="6">
    <source>
        <dbReference type="SAM" id="MobiDB-lite"/>
    </source>
</evidence>
<feature type="compositionally biased region" description="Basic and acidic residues" evidence="6">
    <location>
        <begin position="194"/>
        <end position="217"/>
    </location>
</feature>
<dbReference type="SUPFAM" id="SSF50156">
    <property type="entry name" value="PDZ domain-like"/>
    <property type="match status" value="1"/>
</dbReference>
<evidence type="ECO:0000256" key="7">
    <source>
        <dbReference type="SAM" id="SignalP"/>
    </source>
</evidence>
<dbReference type="PANTHER" id="PTHR32060">
    <property type="entry name" value="TAIL-SPECIFIC PROTEASE"/>
    <property type="match status" value="1"/>
</dbReference>
<dbReference type="Proteomes" id="UP000236340">
    <property type="component" value="Unassembled WGS sequence"/>
</dbReference>
<comment type="caution">
    <text evidence="9">The sequence shown here is derived from an EMBL/GenBank/DDBJ whole genome shotgun (WGS) entry which is preliminary data.</text>
</comment>
<dbReference type="GO" id="GO:0006508">
    <property type="term" value="P:proteolysis"/>
    <property type="evidence" value="ECO:0007669"/>
    <property type="project" value="UniProtKB-KW"/>
</dbReference>
<evidence type="ECO:0000256" key="1">
    <source>
        <dbReference type="ARBA" id="ARBA00009179"/>
    </source>
</evidence>
<evidence type="ECO:0000256" key="4">
    <source>
        <dbReference type="ARBA" id="ARBA00022825"/>
    </source>
</evidence>
<dbReference type="SMART" id="SM00228">
    <property type="entry name" value="PDZ"/>
    <property type="match status" value="1"/>
</dbReference>
<dbReference type="CDD" id="cd07560">
    <property type="entry name" value="Peptidase_S41_CPP"/>
    <property type="match status" value="1"/>
</dbReference>
<evidence type="ECO:0000256" key="2">
    <source>
        <dbReference type="ARBA" id="ARBA00022670"/>
    </source>
</evidence>
<keyword evidence="4 5" id="KW-0720">Serine protease</keyword>
<dbReference type="RefSeq" id="WP_103113891.1">
    <property type="nucleotide sequence ID" value="NZ_PPFX01000001.1"/>
</dbReference>
<dbReference type="Pfam" id="PF11818">
    <property type="entry name" value="DUF3340"/>
    <property type="match status" value="1"/>
</dbReference>
<comment type="similarity">
    <text evidence="1 5">Belongs to the peptidase S41A family.</text>
</comment>